<feature type="domain" description="RRM" evidence="1">
    <location>
        <begin position="45"/>
        <end position="85"/>
    </location>
</feature>
<feature type="non-terminal residue" evidence="2">
    <location>
        <position position="137"/>
    </location>
</feature>
<comment type="caution">
    <text evidence="2">The sequence shown here is derived from an EMBL/GenBank/DDBJ whole genome shotgun (WGS) entry which is preliminary data.</text>
</comment>
<evidence type="ECO:0000259" key="1">
    <source>
        <dbReference type="Pfam" id="PF00076"/>
    </source>
</evidence>
<dbReference type="PANTHER" id="PTHR35385">
    <property type="entry name" value="PROTEIN B, PUTATIVE-RELATED-RELATED"/>
    <property type="match status" value="1"/>
</dbReference>
<dbReference type="Proteomes" id="UP001159427">
    <property type="component" value="Unassembled WGS sequence"/>
</dbReference>
<evidence type="ECO:0000313" key="3">
    <source>
        <dbReference type="Proteomes" id="UP001159427"/>
    </source>
</evidence>
<protein>
    <recommendedName>
        <fullName evidence="1">RRM domain-containing protein</fullName>
    </recommendedName>
</protein>
<sequence>IKEVESKSKSFESTEITKESFLASLPDDSFYYLKAISGNGEKFKVHFLTEDITKENLEQWISEYEVINSISVKLKTKKAPTSGYVLQNYYRCQHNTRNWSPSKDPQQKLYLNPSARVKNTNCPFQMIVKIDSEGCCS</sequence>
<name>A0ABN8QG33_9CNID</name>
<keyword evidence="3" id="KW-1185">Reference proteome</keyword>
<evidence type="ECO:0000313" key="2">
    <source>
        <dbReference type="EMBL" id="CAH3163817.1"/>
    </source>
</evidence>
<dbReference type="InterPro" id="IPR000504">
    <property type="entry name" value="RRM_dom"/>
</dbReference>
<organism evidence="2 3">
    <name type="scientific">Porites evermanni</name>
    <dbReference type="NCBI Taxonomy" id="104178"/>
    <lineage>
        <taxon>Eukaryota</taxon>
        <taxon>Metazoa</taxon>
        <taxon>Cnidaria</taxon>
        <taxon>Anthozoa</taxon>
        <taxon>Hexacorallia</taxon>
        <taxon>Scleractinia</taxon>
        <taxon>Fungiina</taxon>
        <taxon>Poritidae</taxon>
        <taxon>Porites</taxon>
    </lineage>
</organism>
<dbReference type="PANTHER" id="PTHR35385:SF2">
    <property type="entry name" value="PROTEIN B, PUTATIVE-RELATED"/>
    <property type="match status" value="1"/>
</dbReference>
<accession>A0ABN8QG33</accession>
<reference evidence="2 3" key="1">
    <citation type="submission" date="2022-05" db="EMBL/GenBank/DDBJ databases">
        <authorList>
            <consortium name="Genoscope - CEA"/>
            <person name="William W."/>
        </authorList>
    </citation>
    <scope>NUCLEOTIDE SEQUENCE [LARGE SCALE GENOMIC DNA]</scope>
</reference>
<feature type="non-terminal residue" evidence="2">
    <location>
        <position position="1"/>
    </location>
</feature>
<gene>
    <name evidence="2" type="ORF">PEVE_00004698</name>
</gene>
<dbReference type="EMBL" id="CALNXI010001297">
    <property type="protein sequence ID" value="CAH3163817.1"/>
    <property type="molecule type" value="Genomic_DNA"/>
</dbReference>
<dbReference type="Pfam" id="PF00076">
    <property type="entry name" value="RRM_1"/>
    <property type="match status" value="1"/>
</dbReference>
<proteinExistence type="predicted"/>